<feature type="compositionally biased region" description="Acidic residues" evidence="1">
    <location>
        <begin position="66"/>
        <end position="81"/>
    </location>
</feature>
<protein>
    <recommendedName>
        <fullName evidence="4">Cupin domain-containing protein</fullName>
    </recommendedName>
</protein>
<proteinExistence type="predicted"/>
<dbReference type="InterPro" id="IPR011051">
    <property type="entry name" value="RmlC_Cupin_sf"/>
</dbReference>
<reference evidence="2" key="1">
    <citation type="submission" date="2021-03" db="EMBL/GenBank/DDBJ databases">
        <authorList>
            <person name="Kanchanasin P."/>
            <person name="Saeng-In P."/>
            <person name="Phongsopitanun W."/>
            <person name="Yuki M."/>
            <person name="Kudo T."/>
            <person name="Ohkuma M."/>
            <person name="Tanasupawat S."/>
        </authorList>
    </citation>
    <scope>NUCLEOTIDE SEQUENCE</scope>
    <source>
        <strain evidence="2">GKU 128</strain>
    </source>
</reference>
<evidence type="ECO:0000313" key="3">
    <source>
        <dbReference type="Proteomes" id="UP000669179"/>
    </source>
</evidence>
<evidence type="ECO:0000313" key="2">
    <source>
        <dbReference type="EMBL" id="MBO2446151.1"/>
    </source>
</evidence>
<evidence type="ECO:0008006" key="4">
    <source>
        <dbReference type="Google" id="ProtNLM"/>
    </source>
</evidence>
<dbReference type="CDD" id="cd02208">
    <property type="entry name" value="cupin_RmlC-like"/>
    <property type="match status" value="1"/>
</dbReference>
<name>A0A939T0T1_9ACTN</name>
<dbReference type="InterPro" id="IPR014710">
    <property type="entry name" value="RmlC-like_jellyroll"/>
</dbReference>
<gene>
    <name evidence="2" type="ORF">J4573_03550</name>
</gene>
<keyword evidence="3" id="KW-1185">Reference proteome</keyword>
<feature type="compositionally biased region" description="Basic and acidic residues" evidence="1">
    <location>
        <begin position="54"/>
        <end position="65"/>
    </location>
</feature>
<dbReference type="RefSeq" id="WP_208253714.1">
    <property type="nucleotide sequence ID" value="NZ_JAGEOJ010000001.1"/>
</dbReference>
<comment type="caution">
    <text evidence="2">The sequence shown here is derived from an EMBL/GenBank/DDBJ whole genome shotgun (WGS) entry which is preliminary data.</text>
</comment>
<evidence type="ECO:0000256" key="1">
    <source>
        <dbReference type="SAM" id="MobiDB-lite"/>
    </source>
</evidence>
<sequence>MSTVQERFETFPFDGEPRLIDRQEDLLLADPVPPGSAKLCRDHPPIEVVHCDVEQLERPPPKPIEDDGDDGDDGDGGDDEGEHPATAIYGSDHLRLEWRTMHGRQSFYHRNVDAAEISFQIAGRRTLMTDLGTVELGPGDFSRIPVGVAHDNFGREDVHLLFYVPAPVDELVPSARTSEVLIPPFEGWEPVITNELITECLAGPGHDVVMAPTDELTLLEHAKDEPERIQVLRPADVPGMTWLYTSSHVHIGRALHASGDGRVYRRIRNADEIQYQVAGHRTLVTQRGTVELAPGDFVHIPVGVAFTSIHGGPSEHIAVVTARGVRRVGDVARTGERLAADAIEALR</sequence>
<dbReference type="Gene3D" id="2.60.120.10">
    <property type="entry name" value="Jelly Rolls"/>
    <property type="match status" value="2"/>
</dbReference>
<accession>A0A939T0T1</accession>
<dbReference type="SUPFAM" id="SSF51182">
    <property type="entry name" value="RmlC-like cupins"/>
    <property type="match status" value="1"/>
</dbReference>
<feature type="region of interest" description="Disordered" evidence="1">
    <location>
        <begin position="54"/>
        <end position="89"/>
    </location>
</feature>
<organism evidence="2 3">
    <name type="scientific">Actinomadura barringtoniae</name>
    <dbReference type="NCBI Taxonomy" id="1427535"/>
    <lineage>
        <taxon>Bacteria</taxon>
        <taxon>Bacillati</taxon>
        <taxon>Actinomycetota</taxon>
        <taxon>Actinomycetes</taxon>
        <taxon>Streptosporangiales</taxon>
        <taxon>Thermomonosporaceae</taxon>
        <taxon>Actinomadura</taxon>
    </lineage>
</organism>
<dbReference type="Proteomes" id="UP000669179">
    <property type="component" value="Unassembled WGS sequence"/>
</dbReference>
<dbReference type="AlphaFoldDB" id="A0A939T0T1"/>
<dbReference type="EMBL" id="JAGEOJ010000001">
    <property type="protein sequence ID" value="MBO2446151.1"/>
    <property type="molecule type" value="Genomic_DNA"/>
</dbReference>